<feature type="compositionally biased region" description="Basic and acidic residues" evidence="1">
    <location>
        <begin position="202"/>
        <end position="216"/>
    </location>
</feature>
<protein>
    <submittedName>
        <fullName evidence="2">Uncharacterized protein</fullName>
    </submittedName>
</protein>
<feature type="region of interest" description="Disordered" evidence="1">
    <location>
        <begin position="147"/>
        <end position="237"/>
    </location>
</feature>
<accession>A0ABR2QKJ1</accession>
<proteinExistence type="predicted"/>
<feature type="compositionally biased region" description="Acidic residues" evidence="1">
    <location>
        <begin position="217"/>
        <end position="237"/>
    </location>
</feature>
<sequence>MTWVEHCLVIDFGGFSLDGGLRILGTENTTYLDLIKHLENEGSIRLYVVGDFGEIDEDGHVVGETDAAGPVVGENSDVGPFYEDIDAVGPVEGENNDVGHVYEDIVAAGQVVGENNVVGPVVGETNDEVNVDSERVGRLVNTYNNDITTDIAESDEESDSESEDFSSDGWLSGEADEEITQIFDNKRRFKNRNLGDEQQGENPKHTNNDSQGKEASVEDESSDTNYIESDDLGNYETDYEGEVCVKKGKKISSMKKVKFLGLN</sequence>
<feature type="compositionally biased region" description="Acidic residues" evidence="1">
    <location>
        <begin position="152"/>
        <end position="166"/>
    </location>
</feature>
<dbReference type="Proteomes" id="UP001396334">
    <property type="component" value="Unassembled WGS sequence"/>
</dbReference>
<reference evidence="2 3" key="1">
    <citation type="journal article" date="2024" name="G3 (Bethesda)">
        <title>Genome assembly of Hibiscus sabdariffa L. provides insights into metabolisms of medicinal natural products.</title>
        <authorList>
            <person name="Kim T."/>
        </authorList>
    </citation>
    <scope>NUCLEOTIDE SEQUENCE [LARGE SCALE GENOMIC DNA]</scope>
    <source>
        <strain evidence="2">TK-2024</strain>
        <tissue evidence="2">Old leaves</tissue>
    </source>
</reference>
<comment type="caution">
    <text evidence="2">The sequence shown here is derived from an EMBL/GenBank/DDBJ whole genome shotgun (WGS) entry which is preliminary data.</text>
</comment>
<evidence type="ECO:0000313" key="3">
    <source>
        <dbReference type="Proteomes" id="UP001396334"/>
    </source>
</evidence>
<gene>
    <name evidence="2" type="ORF">V6N11_082990</name>
</gene>
<evidence type="ECO:0000256" key="1">
    <source>
        <dbReference type="SAM" id="MobiDB-lite"/>
    </source>
</evidence>
<keyword evidence="3" id="KW-1185">Reference proteome</keyword>
<name>A0ABR2QKJ1_9ROSI</name>
<evidence type="ECO:0000313" key="2">
    <source>
        <dbReference type="EMBL" id="KAK9001202.1"/>
    </source>
</evidence>
<organism evidence="2 3">
    <name type="scientific">Hibiscus sabdariffa</name>
    <name type="common">roselle</name>
    <dbReference type="NCBI Taxonomy" id="183260"/>
    <lineage>
        <taxon>Eukaryota</taxon>
        <taxon>Viridiplantae</taxon>
        <taxon>Streptophyta</taxon>
        <taxon>Embryophyta</taxon>
        <taxon>Tracheophyta</taxon>
        <taxon>Spermatophyta</taxon>
        <taxon>Magnoliopsida</taxon>
        <taxon>eudicotyledons</taxon>
        <taxon>Gunneridae</taxon>
        <taxon>Pentapetalae</taxon>
        <taxon>rosids</taxon>
        <taxon>malvids</taxon>
        <taxon>Malvales</taxon>
        <taxon>Malvaceae</taxon>
        <taxon>Malvoideae</taxon>
        <taxon>Hibiscus</taxon>
    </lineage>
</organism>
<dbReference type="EMBL" id="JBBPBN010000036">
    <property type="protein sequence ID" value="KAK9001202.1"/>
    <property type="molecule type" value="Genomic_DNA"/>
</dbReference>